<comment type="caution">
    <text evidence="2">The sequence shown here is derived from an EMBL/GenBank/DDBJ whole genome shotgun (WGS) entry which is preliminary data.</text>
</comment>
<feature type="compositionally biased region" description="Basic and acidic residues" evidence="1">
    <location>
        <begin position="28"/>
        <end position="37"/>
    </location>
</feature>
<evidence type="ECO:0000256" key="1">
    <source>
        <dbReference type="SAM" id="MobiDB-lite"/>
    </source>
</evidence>
<evidence type="ECO:0000313" key="2">
    <source>
        <dbReference type="EMBL" id="KAJ8369390.1"/>
    </source>
</evidence>
<dbReference type="EMBL" id="JAINUF010000003">
    <property type="protein sequence ID" value="KAJ8369390.1"/>
    <property type="molecule type" value="Genomic_DNA"/>
</dbReference>
<keyword evidence="3" id="KW-1185">Reference proteome</keyword>
<protein>
    <submittedName>
        <fullName evidence="2">Uncharacterized protein</fullName>
    </submittedName>
</protein>
<name>A0A9Q1J4M0_SYNKA</name>
<reference evidence="2" key="1">
    <citation type="journal article" date="2023" name="Science">
        <title>Genome structures resolve the early diversification of teleost fishes.</title>
        <authorList>
            <person name="Parey E."/>
            <person name="Louis A."/>
            <person name="Montfort J."/>
            <person name="Bouchez O."/>
            <person name="Roques C."/>
            <person name="Iampietro C."/>
            <person name="Lluch J."/>
            <person name="Castinel A."/>
            <person name="Donnadieu C."/>
            <person name="Desvignes T."/>
            <person name="Floi Bucao C."/>
            <person name="Jouanno E."/>
            <person name="Wen M."/>
            <person name="Mejri S."/>
            <person name="Dirks R."/>
            <person name="Jansen H."/>
            <person name="Henkel C."/>
            <person name="Chen W.J."/>
            <person name="Zahm M."/>
            <person name="Cabau C."/>
            <person name="Klopp C."/>
            <person name="Thompson A.W."/>
            <person name="Robinson-Rechavi M."/>
            <person name="Braasch I."/>
            <person name="Lecointre G."/>
            <person name="Bobe J."/>
            <person name="Postlethwait J.H."/>
            <person name="Berthelot C."/>
            <person name="Roest Crollius H."/>
            <person name="Guiguen Y."/>
        </authorList>
    </citation>
    <scope>NUCLEOTIDE SEQUENCE</scope>
    <source>
        <strain evidence="2">WJC10195</strain>
    </source>
</reference>
<dbReference type="Proteomes" id="UP001152622">
    <property type="component" value="Chromosome 3"/>
</dbReference>
<proteinExistence type="predicted"/>
<sequence length="110" mass="12586">MLRPILLKHRENIDNRQSRYEAAGEQWEQERPGKEMETDNQFGGAGDEQEREQGGAEWQKRHTAFPYACYCGSPRPNCTRHLPSVSPASPLLILLMSLPHVTLERRKSVA</sequence>
<dbReference type="AlphaFoldDB" id="A0A9Q1J4M0"/>
<feature type="region of interest" description="Disordered" evidence="1">
    <location>
        <begin position="13"/>
        <end position="58"/>
    </location>
</feature>
<organism evidence="2 3">
    <name type="scientific">Synaphobranchus kaupii</name>
    <name type="common">Kaup's arrowtooth eel</name>
    <dbReference type="NCBI Taxonomy" id="118154"/>
    <lineage>
        <taxon>Eukaryota</taxon>
        <taxon>Metazoa</taxon>
        <taxon>Chordata</taxon>
        <taxon>Craniata</taxon>
        <taxon>Vertebrata</taxon>
        <taxon>Euteleostomi</taxon>
        <taxon>Actinopterygii</taxon>
        <taxon>Neopterygii</taxon>
        <taxon>Teleostei</taxon>
        <taxon>Anguilliformes</taxon>
        <taxon>Synaphobranchidae</taxon>
        <taxon>Synaphobranchus</taxon>
    </lineage>
</organism>
<evidence type="ECO:0000313" key="3">
    <source>
        <dbReference type="Proteomes" id="UP001152622"/>
    </source>
</evidence>
<gene>
    <name evidence="2" type="ORF">SKAU_G00094180</name>
</gene>
<accession>A0A9Q1J4M0</accession>